<sequence length="122" mass="13696">MNPFSFVPSILRRIPNRYPLVLYAVTWTILLTVTVGFASFSPEFAFVSAISHSSSFARECEYIDVIRVPLDLPGELFCLPAWMFRKSNLDYFVPPIFAAVVVAGSAIVVSALGLWEDDRIDF</sequence>
<feature type="transmembrane region" description="Helical" evidence="1">
    <location>
        <begin position="92"/>
        <end position="115"/>
    </location>
</feature>
<dbReference type="PANTHER" id="PTHR34658">
    <property type="entry name" value="OS01G0151800 PROTEIN"/>
    <property type="match status" value="1"/>
</dbReference>
<keyword evidence="1" id="KW-0472">Membrane</keyword>
<evidence type="ECO:0000313" key="2">
    <source>
        <dbReference type="EMBL" id="KAF6137741.1"/>
    </source>
</evidence>
<feature type="transmembrane region" description="Helical" evidence="1">
    <location>
        <begin position="20"/>
        <end position="40"/>
    </location>
</feature>
<accession>A0A7J7L521</accession>
<name>A0A7J7L521_9MAGN</name>
<keyword evidence="3" id="KW-1185">Reference proteome</keyword>
<reference evidence="2 3" key="1">
    <citation type="journal article" date="2020" name="IScience">
        <title>Genome Sequencing of the Endangered Kingdonia uniflora (Circaeasteraceae, Ranunculales) Reveals Potential Mechanisms of Evolutionary Specialization.</title>
        <authorList>
            <person name="Sun Y."/>
            <person name="Deng T."/>
            <person name="Zhang A."/>
            <person name="Moore M.J."/>
            <person name="Landis J.B."/>
            <person name="Lin N."/>
            <person name="Zhang H."/>
            <person name="Zhang X."/>
            <person name="Huang J."/>
            <person name="Zhang X."/>
            <person name="Sun H."/>
            <person name="Wang H."/>
        </authorList>
    </citation>
    <scope>NUCLEOTIDE SEQUENCE [LARGE SCALE GENOMIC DNA]</scope>
    <source>
        <strain evidence="2">TB1705</strain>
        <tissue evidence="2">Leaf</tissue>
    </source>
</reference>
<dbReference type="Proteomes" id="UP000541444">
    <property type="component" value="Unassembled WGS sequence"/>
</dbReference>
<protein>
    <submittedName>
        <fullName evidence="2">Uncharacterized protein</fullName>
    </submittedName>
</protein>
<dbReference type="PANTHER" id="PTHR34658:SF2">
    <property type="entry name" value="OS01G0151800 PROTEIN"/>
    <property type="match status" value="1"/>
</dbReference>
<comment type="caution">
    <text evidence="2">The sequence shown here is derived from an EMBL/GenBank/DDBJ whole genome shotgun (WGS) entry which is preliminary data.</text>
</comment>
<evidence type="ECO:0000256" key="1">
    <source>
        <dbReference type="SAM" id="Phobius"/>
    </source>
</evidence>
<dbReference type="AlphaFoldDB" id="A0A7J7L521"/>
<gene>
    <name evidence="2" type="ORF">GIB67_040449</name>
</gene>
<organism evidence="2 3">
    <name type="scientific">Kingdonia uniflora</name>
    <dbReference type="NCBI Taxonomy" id="39325"/>
    <lineage>
        <taxon>Eukaryota</taxon>
        <taxon>Viridiplantae</taxon>
        <taxon>Streptophyta</taxon>
        <taxon>Embryophyta</taxon>
        <taxon>Tracheophyta</taxon>
        <taxon>Spermatophyta</taxon>
        <taxon>Magnoliopsida</taxon>
        <taxon>Ranunculales</taxon>
        <taxon>Circaeasteraceae</taxon>
        <taxon>Kingdonia</taxon>
    </lineage>
</organism>
<dbReference type="OrthoDB" id="1921102at2759"/>
<keyword evidence="1" id="KW-0812">Transmembrane</keyword>
<dbReference type="EMBL" id="JACGCM010002624">
    <property type="protein sequence ID" value="KAF6137741.1"/>
    <property type="molecule type" value="Genomic_DNA"/>
</dbReference>
<evidence type="ECO:0000313" key="3">
    <source>
        <dbReference type="Proteomes" id="UP000541444"/>
    </source>
</evidence>
<proteinExistence type="predicted"/>
<keyword evidence="1" id="KW-1133">Transmembrane helix</keyword>